<accession>A0A411MIB7</accession>
<dbReference type="Pfam" id="PF07484">
    <property type="entry name" value="Collar"/>
    <property type="match status" value="1"/>
</dbReference>
<gene>
    <name evidence="2" type="ORF">EXN22_12435</name>
</gene>
<sequence>MSEPFIGEIKMFGGNFAPRGYAMCTGQLMAISQNAALFSILGVTYGGNGQTTFGLPDLQGRSPVGWGQGPGLVNVDLGESAGSQSMTLSVQQMPIHSHQVLVSTEAASTDKGGPALVLAQSADVNLGTVNVYGNPTALTSLWPQTCSNVGGSQPFDKRSPYLGISMIIATEGIFPSRP</sequence>
<proteinExistence type="predicted"/>
<dbReference type="SUPFAM" id="SSF88874">
    <property type="entry name" value="Receptor-binding domain of short tail fibre protein gp12"/>
    <property type="match status" value="1"/>
</dbReference>
<evidence type="ECO:0000313" key="2">
    <source>
        <dbReference type="EMBL" id="QBF26460.1"/>
    </source>
</evidence>
<keyword evidence="3" id="KW-1185">Reference proteome</keyword>
<name>A0A411MIB7_9PSED</name>
<protein>
    <submittedName>
        <fullName evidence="2">Phage tail protein</fullName>
    </submittedName>
</protein>
<dbReference type="EMBL" id="CP035952">
    <property type="protein sequence ID" value="QBF26460.1"/>
    <property type="molecule type" value="Genomic_DNA"/>
</dbReference>
<dbReference type="InterPro" id="IPR011083">
    <property type="entry name" value="Phage_tail_collar_dom"/>
</dbReference>
<evidence type="ECO:0000313" key="3">
    <source>
        <dbReference type="Proteomes" id="UP000291130"/>
    </source>
</evidence>
<feature type="domain" description="Phage tail collar" evidence="1">
    <location>
        <begin position="7"/>
        <end position="63"/>
    </location>
</feature>
<dbReference type="Gene3D" id="3.90.1340.10">
    <property type="entry name" value="Phage tail collar domain"/>
    <property type="match status" value="1"/>
</dbReference>
<dbReference type="Proteomes" id="UP000291130">
    <property type="component" value="Chromosome"/>
</dbReference>
<organism evidence="2 3">
    <name type="scientific">Pseudomonas tructae</name>
    <dbReference type="NCBI Taxonomy" id="2518644"/>
    <lineage>
        <taxon>Bacteria</taxon>
        <taxon>Pseudomonadati</taxon>
        <taxon>Pseudomonadota</taxon>
        <taxon>Gammaproteobacteria</taxon>
        <taxon>Pseudomonadales</taxon>
        <taxon>Pseudomonadaceae</taxon>
        <taxon>Pseudomonas</taxon>
    </lineage>
</organism>
<evidence type="ECO:0000259" key="1">
    <source>
        <dbReference type="Pfam" id="PF07484"/>
    </source>
</evidence>
<dbReference type="InterPro" id="IPR037053">
    <property type="entry name" value="Phage_tail_collar_dom_sf"/>
</dbReference>
<dbReference type="OrthoDB" id="9810174at2"/>
<reference evidence="2 3" key="1">
    <citation type="submission" date="2019-02" db="EMBL/GenBank/DDBJ databases">
        <title>Complete genome sequence of Pseudomonas sp. SNU WT1 isolated from rainbow trout.</title>
        <authorList>
            <person name="Oh W.T."/>
            <person name="Park S.C."/>
        </authorList>
    </citation>
    <scope>NUCLEOTIDE SEQUENCE [LARGE SCALE GENOMIC DNA]</scope>
    <source>
        <strain evidence="2 3">SNU WT1</strain>
    </source>
</reference>
<dbReference type="AlphaFoldDB" id="A0A411MIB7"/>
<dbReference type="KEGG" id="ptk:EXN22_12435"/>
<dbReference type="RefSeq" id="WP_130264328.1">
    <property type="nucleotide sequence ID" value="NZ_CP035952.1"/>
</dbReference>